<name>A0A3B0WNU3_9ZZZZ</name>
<protein>
    <recommendedName>
        <fullName evidence="2">Carboxypeptidase regulatory-like domain-containing protein</fullName>
    </recommendedName>
</protein>
<dbReference type="InterPro" id="IPR008969">
    <property type="entry name" value="CarboxyPept-like_regulatory"/>
</dbReference>
<proteinExistence type="predicted"/>
<dbReference type="AlphaFoldDB" id="A0A3B0WNU3"/>
<organism evidence="1">
    <name type="scientific">hydrothermal vent metagenome</name>
    <dbReference type="NCBI Taxonomy" id="652676"/>
    <lineage>
        <taxon>unclassified sequences</taxon>
        <taxon>metagenomes</taxon>
        <taxon>ecological metagenomes</taxon>
    </lineage>
</organism>
<evidence type="ECO:0008006" key="2">
    <source>
        <dbReference type="Google" id="ProtNLM"/>
    </source>
</evidence>
<dbReference type="PROSITE" id="PS51257">
    <property type="entry name" value="PROKAR_LIPOPROTEIN"/>
    <property type="match status" value="1"/>
</dbReference>
<sequence>MNKISNFYPALIGFLYLLLIACSGGGGGGSSSAGGISGRVINGLTGLAVPNAIVSAGDQNVATGADGSYTLENIALNDRVIVSAFSDGFAEQFKIVRVSSLDEDAILLIRLLPVGLTQTFDPDAAQTLTVPGTPASVSLGAGALAQADGSAPSGNVTINLTVVDPRIDIDLMPGDMLVDAGAGELSPIESFGAIIVTFTDAAGSDLDLAQGSNATIRIPLADKSGSPPATIPLYFYDEDNGVWLEEGSASLDDTNSYYEGTVSHFSTWNADFLYPQTLINGCVEDVSGEVAAGVSVVSVGDNYSGVSTAVTDASGNFSIIVKPDAVVLLSGLRAGIKTNTISITTTSSDQTVDECLMFSVGSGGLGAASVSIKLSWGENPFDLDSYLIGPDGSGVSINFITQGSLIEFPFSQLDVDDTDSFGPEIITVFSFPVAGIYRYSVNNFSGTFEPGITGSPARVELNANGNVTLYTPPAGEGTNFTWDVFDINVAADGSFVIIPANTWSALSP</sequence>
<gene>
    <name evidence="1" type="ORF">MNBD_GAMMA06-1019</name>
</gene>
<reference evidence="1" key="1">
    <citation type="submission" date="2018-06" db="EMBL/GenBank/DDBJ databases">
        <authorList>
            <person name="Zhirakovskaya E."/>
        </authorList>
    </citation>
    <scope>NUCLEOTIDE SEQUENCE</scope>
</reference>
<dbReference type="EMBL" id="UOFD01000070">
    <property type="protein sequence ID" value="VAW54073.1"/>
    <property type="molecule type" value="Genomic_DNA"/>
</dbReference>
<dbReference type="Gene3D" id="2.60.40.1120">
    <property type="entry name" value="Carboxypeptidase-like, regulatory domain"/>
    <property type="match status" value="1"/>
</dbReference>
<accession>A0A3B0WNU3</accession>
<dbReference type="SUPFAM" id="SSF49464">
    <property type="entry name" value="Carboxypeptidase regulatory domain-like"/>
    <property type="match status" value="2"/>
</dbReference>
<evidence type="ECO:0000313" key="1">
    <source>
        <dbReference type="EMBL" id="VAW54073.1"/>
    </source>
</evidence>